<dbReference type="GO" id="GO:0008803">
    <property type="term" value="F:bis(5'-nucleosyl)-tetraphosphatase (symmetrical) activity"/>
    <property type="evidence" value="ECO:0007669"/>
    <property type="project" value="TreeGrafter"/>
</dbReference>
<dbReference type="GO" id="GO:0004722">
    <property type="term" value="F:protein serine/threonine phosphatase activity"/>
    <property type="evidence" value="ECO:0007669"/>
    <property type="project" value="UniProtKB-EC"/>
</dbReference>
<dbReference type="CDD" id="cd00144">
    <property type="entry name" value="MPP_PPP_family"/>
    <property type="match status" value="1"/>
</dbReference>
<dbReference type="RefSeq" id="WP_187324768.1">
    <property type="nucleotide sequence ID" value="NZ_CAAKNU010000040.1"/>
</dbReference>
<proteinExistence type="predicted"/>
<dbReference type="EMBL" id="CABWIE010000036">
    <property type="protein sequence ID" value="VWM03933.1"/>
    <property type="molecule type" value="Genomic_DNA"/>
</dbReference>
<feature type="domain" description="Serine/threonine specific protein phosphatases" evidence="1">
    <location>
        <begin position="65"/>
        <end position="70"/>
    </location>
</feature>
<dbReference type="EC" id="3.1.3.16" evidence="2"/>
<dbReference type="GO" id="GO:0110154">
    <property type="term" value="P:RNA decapping"/>
    <property type="evidence" value="ECO:0007669"/>
    <property type="project" value="TreeGrafter"/>
</dbReference>
<accession>A0A5K1JFK0</accession>
<dbReference type="Gene3D" id="3.60.21.10">
    <property type="match status" value="1"/>
</dbReference>
<dbReference type="GO" id="GO:0005737">
    <property type="term" value="C:cytoplasm"/>
    <property type="evidence" value="ECO:0007669"/>
    <property type="project" value="TreeGrafter"/>
</dbReference>
<dbReference type="PROSITE" id="PS00125">
    <property type="entry name" value="SER_THR_PHOSPHATASE"/>
    <property type="match status" value="1"/>
</dbReference>
<dbReference type="Proteomes" id="UP000361836">
    <property type="component" value="Unassembled WGS sequence"/>
</dbReference>
<sequence>MIYAMSDIHGCLEAFNEALKTVDLSDGDSKLILLGDYCDRGPDSLGVFRKIMALQQAYPEQVIALRGNHEEMLLEYCDMVSDPDFVRGWILADTELATAKSFLGADAFKEVLHMLKLKRFEDAYRFTVSHMKTEHADVLSWIRGLPYYHETPTQVFVHAGIDEEAGDLWRIGTPIEFFTTMAPDYLGQHFDLDVIAGHIATEFVSGIPGYQGIYYDGASHYYIDGCAVKNGRVLVLQYNERTGEYSGATLE</sequence>
<dbReference type="InterPro" id="IPR006186">
    <property type="entry name" value="Ser/Thr-sp_prot-phosphatase"/>
</dbReference>
<dbReference type="AlphaFoldDB" id="A0A5K1JFK0"/>
<keyword evidence="2" id="KW-0378">Hydrolase</keyword>
<evidence type="ECO:0000313" key="3">
    <source>
        <dbReference type="Proteomes" id="UP000361836"/>
    </source>
</evidence>
<keyword evidence="3" id="KW-1185">Reference proteome</keyword>
<dbReference type="InterPro" id="IPR050126">
    <property type="entry name" value="Ap4A_hydrolase"/>
</dbReference>
<dbReference type="PANTHER" id="PTHR42850">
    <property type="entry name" value="METALLOPHOSPHOESTERASE"/>
    <property type="match status" value="1"/>
</dbReference>
<name>A0A5K1JFK0_9ACTN</name>
<dbReference type="PANTHER" id="PTHR42850:SF4">
    <property type="entry name" value="ZINC-DEPENDENT ENDOPOLYPHOSPHATASE"/>
    <property type="match status" value="1"/>
</dbReference>
<organism evidence="2 3">
    <name type="scientific">Collinsella aerofaciens</name>
    <dbReference type="NCBI Taxonomy" id="74426"/>
    <lineage>
        <taxon>Bacteria</taxon>
        <taxon>Bacillati</taxon>
        <taxon>Actinomycetota</taxon>
        <taxon>Coriobacteriia</taxon>
        <taxon>Coriobacteriales</taxon>
        <taxon>Coriobacteriaceae</taxon>
        <taxon>Collinsella</taxon>
    </lineage>
</organism>
<gene>
    <name evidence="2" type="primary">pphA</name>
    <name evidence="2" type="ORF">KCJAJFAP_01381</name>
</gene>
<reference evidence="2 3" key="1">
    <citation type="submission" date="2019-10" db="EMBL/GenBank/DDBJ databases">
        <authorList>
            <person name="Wolf R A."/>
        </authorList>
    </citation>
    <scope>NUCLEOTIDE SEQUENCE [LARGE SCALE GENOMIC DNA]</scope>
    <source>
        <strain evidence="2">Collinsella_aerofaciens_MC2</strain>
    </source>
</reference>
<protein>
    <submittedName>
        <fullName evidence="2">Serine/threonine-protein phosphatase 1</fullName>
        <ecNumber evidence="2">3.1.3.16</ecNumber>
    </submittedName>
</protein>
<dbReference type="InterPro" id="IPR004843">
    <property type="entry name" value="Calcineurin-like_PHP"/>
</dbReference>
<dbReference type="SUPFAM" id="SSF56300">
    <property type="entry name" value="Metallo-dependent phosphatases"/>
    <property type="match status" value="1"/>
</dbReference>
<evidence type="ECO:0000313" key="2">
    <source>
        <dbReference type="EMBL" id="VWM03933.1"/>
    </source>
</evidence>
<dbReference type="InterPro" id="IPR029052">
    <property type="entry name" value="Metallo-depent_PP-like"/>
</dbReference>
<dbReference type="Pfam" id="PF00149">
    <property type="entry name" value="Metallophos"/>
    <property type="match status" value="1"/>
</dbReference>
<evidence type="ECO:0000259" key="1">
    <source>
        <dbReference type="PROSITE" id="PS00125"/>
    </source>
</evidence>